<feature type="region of interest" description="Disordered" evidence="1">
    <location>
        <begin position="482"/>
        <end position="509"/>
    </location>
</feature>
<evidence type="ECO:0000313" key="2">
    <source>
        <dbReference type="Proteomes" id="UP000189703"/>
    </source>
</evidence>
<feature type="compositionally biased region" description="Basic and acidic residues" evidence="1">
    <location>
        <begin position="541"/>
        <end position="557"/>
    </location>
</feature>
<feature type="compositionally biased region" description="Polar residues" evidence="1">
    <location>
        <begin position="345"/>
        <end position="355"/>
    </location>
</feature>
<feature type="compositionally biased region" description="Basic and acidic residues" evidence="1">
    <location>
        <begin position="1183"/>
        <end position="1199"/>
    </location>
</feature>
<name>A0A1U8A9Z0_NELNU</name>
<dbReference type="GeneID" id="104600644"/>
<feature type="compositionally biased region" description="Polar residues" evidence="1">
    <location>
        <begin position="1165"/>
        <end position="1178"/>
    </location>
</feature>
<dbReference type="STRING" id="4432.A0A1U8A9Z0"/>
<dbReference type="PANTHER" id="PTHR31115:SF3">
    <property type="entry name" value="EXPRESSED PROTEIN"/>
    <property type="match status" value="1"/>
</dbReference>
<feature type="compositionally biased region" description="Basic and acidic residues" evidence="1">
    <location>
        <begin position="357"/>
        <end position="371"/>
    </location>
</feature>
<feature type="region of interest" description="Disordered" evidence="1">
    <location>
        <begin position="162"/>
        <end position="186"/>
    </location>
</feature>
<dbReference type="Pfam" id="PF10198">
    <property type="entry name" value="Ada3"/>
    <property type="match status" value="1"/>
</dbReference>
<sequence>MASNSKFDLSSISPDKTAYPSGQRGAYSASSSLDRSGSFHEGMDNNRILSALPSMSRSGSSVAQVDVMKNFQSLHFDTKLMAVDHRFPRQFELKRILVAATAGDDSSSLSSSKLTALEDLKRAKVILQESFVRARDRGRNLHEAMLKLGKIFPSALVRKRTRADASSSDRSNASVPVLGGNTTKLGHHGHAISNAIDMEPHKFEEKTKSGIPNKRVRTSMVDVRANALSVPSGVMDRDREMVRVANSGAVQSEEKDRALSIGMDGWERSKMKKKRSGIKSDVSSSTMSTRPLEGDRESKRAMQQRHGTDARSRMNIAHGFRPGPSGVGKADVISQQNGLGMRFSTPRTDQDNGSVLSDRRDRPVGSDKECVNLKAVNRPNSREDAFSLASTTSTTKINASARAPRSSSSIVPKSSPSANRAGPSDDWELSQCTNKVQPIAGTNNRKRMPSIRSSSPPMAQWAGQRPQKISRMARRTNFVPPMLSQDEAPASDTVSHVAGNENGSGLPRRLSSNALQQVKLKSDHFSSAALSESEESGAAEIKSKDKGKKSGDIDEKGGQSIQKVATLVLPLRKNKMSTDEDLGDGVRRPGRSGRGFTTTRSGMPTTVQKINNVITAKQLRSARLGLDKGESKAGRPPSRKLSDRKAYTRPRHAASSVTPDFLGEPDDGHEELLSAAKAAINPAHACSGLFWRQIEPLFGFVSAEDIAYLKQQICLVDESVENIQLICGSGPVLEGNFGLTSSAPMVDAVCRDSCNTVLVETGLNDCDGNVEISSKTKPVDLFSENLVPGSRFNYVVPLSQTLIAAIISVDECEDYLSEGDEDMKFDICKTGFDLDSGLKSNSLNHLRVGQAASNGYRTIPCQRLIDGMEHYELENDDLVTDINTGANLNFGCSLNGFQPDQAVVTKMACTEFQYDKMSLEERVLLEIQSIGIFPEQVPDLAQREDEEISGEISRLKEKLCEQVLKKRSLLCKLEKSITEARESQEREININALDKLVGMAYEKYMTYYGPNTSGGKSANSKLAKHNTLAFVERTLERCHRFEDTGESCFNEPVFRDLFLSVSSRLNDAECMDTATLTEGESANPCADTPTHSSEVKVSASIGSQQTASITSFLGKSLDTQEKHSSDAVQLVNHLSEPTNGKEETWFNRVKRKELLLDDVGGTVGTLRNPSGFGSSLVSGTKGKRSERDREGKGHSRDVLSRNSNAKIGRPALGNVKGERKSKTKPKQKTTQLSASVNSLLGKVSELPKAVLPPVPKPHKVASDSNINEKDVLNLEMLNDPEAIDLSNLPLPGMDVLGVPDDLDAQGQDLGSWLNIDDDGLQDHDFVGLGIPMDDLSFLT</sequence>
<reference evidence="3" key="1">
    <citation type="submission" date="2025-08" db="UniProtKB">
        <authorList>
            <consortium name="RefSeq"/>
        </authorList>
    </citation>
    <scope>IDENTIFICATION</scope>
</reference>
<proteinExistence type="predicted"/>
<organism evidence="2 3">
    <name type="scientific">Nelumbo nucifera</name>
    <name type="common">Sacred lotus</name>
    <dbReference type="NCBI Taxonomy" id="4432"/>
    <lineage>
        <taxon>Eukaryota</taxon>
        <taxon>Viridiplantae</taxon>
        <taxon>Streptophyta</taxon>
        <taxon>Embryophyta</taxon>
        <taxon>Tracheophyta</taxon>
        <taxon>Spermatophyta</taxon>
        <taxon>Magnoliopsida</taxon>
        <taxon>Proteales</taxon>
        <taxon>Nelumbonaceae</taxon>
        <taxon>Nelumbo</taxon>
    </lineage>
</organism>
<dbReference type="KEGG" id="nnu:104600644"/>
<feature type="region of interest" description="Disordered" evidence="1">
    <location>
        <begin position="1162"/>
        <end position="1232"/>
    </location>
</feature>
<feature type="compositionally biased region" description="Basic and acidic residues" evidence="1">
    <location>
        <begin position="292"/>
        <end position="310"/>
    </location>
</feature>
<evidence type="ECO:0000256" key="1">
    <source>
        <dbReference type="SAM" id="MobiDB-lite"/>
    </source>
</evidence>
<feature type="compositionally biased region" description="Polar residues" evidence="1">
    <location>
        <begin position="388"/>
        <end position="398"/>
    </location>
</feature>
<feature type="region of interest" description="Disordered" evidence="1">
    <location>
        <begin position="338"/>
        <end position="468"/>
    </location>
</feature>
<dbReference type="FunCoup" id="A0A1U8A9Z0">
    <property type="interactions" value="3713"/>
</dbReference>
<dbReference type="Proteomes" id="UP000189703">
    <property type="component" value="Unplaced"/>
</dbReference>
<dbReference type="InterPro" id="IPR019340">
    <property type="entry name" value="Histone_AcTrfase_su3"/>
</dbReference>
<feature type="region of interest" description="Disordered" evidence="1">
    <location>
        <begin position="577"/>
        <end position="603"/>
    </location>
</feature>
<evidence type="ECO:0000313" key="3">
    <source>
        <dbReference type="RefSeq" id="XP_010262015.1"/>
    </source>
</evidence>
<feature type="compositionally biased region" description="Low complexity" evidence="1">
    <location>
        <begin position="164"/>
        <end position="174"/>
    </location>
</feature>
<dbReference type="OrthoDB" id="1915143at2759"/>
<dbReference type="OMA" id="RTIARCQ"/>
<accession>A0A1U8A9Z0</accession>
<feature type="region of interest" description="Disordered" evidence="1">
    <location>
        <begin position="1"/>
        <end position="37"/>
    </location>
</feature>
<feature type="region of interest" description="Disordered" evidence="1">
    <location>
        <begin position="268"/>
        <end position="310"/>
    </location>
</feature>
<dbReference type="PANTHER" id="PTHR31115">
    <property type="entry name" value="OS05G0107300 PROTEIN"/>
    <property type="match status" value="1"/>
</dbReference>
<feature type="compositionally biased region" description="Polar residues" evidence="1">
    <location>
        <begin position="430"/>
        <end position="443"/>
    </location>
</feature>
<feature type="region of interest" description="Disordered" evidence="1">
    <location>
        <begin position="526"/>
        <end position="558"/>
    </location>
</feature>
<feature type="compositionally biased region" description="Polar residues" evidence="1">
    <location>
        <begin position="1"/>
        <end position="14"/>
    </location>
</feature>
<protein>
    <submittedName>
        <fullName evidence="3">Uncharacterized protein LOC104600644 isoform X1</fullName>
    </submittedName>
</protein>
<feature type="region of interest" description="Disordered" evidence="1">
    <location>
        <begin position="624"/>
        <end position="663"/>
    </location>
</feature>
<keyword evidence="2" id="KW-1185">Reference proteome</keyword>
<dbReference type="eggNOG" id="ENOG502QQJ5">
    <property type="taxonomic scope" value="Eukaryota"/>
</dbReference>
<gene>
    <name evidence="3" type="primary">LOC104600644</name>
</gene>
<feature type="compositionally biased region" description="Low complexity" evidence="1">
    <location>
        <begin position="399"/>
        <end position="417"/>
    </location>
</feature>
<dbReference type="RefSeq" id="XP_010262015.1">
    <property type="nucleotide sequence ID" value="XM_010263713.2"/>
</dbReference>